<dbReference type="Proteomes" id="UP000507954">
    <property type="component" value="Unassembled WGS sequence"/>
</dbReference>
<proteinExistence type="predicted"/>
<sequence>MTTVISSDGRRLTLGNLIARGGEGAVHHVLESPDLVAKIYLRGKAGERREKVEAMVAARLHMNSSFVAFPIDTVKSERGEFLGFTMKKVNGFKSVHDLYGPASRKTEFPTADAKFLVRAALNLACAIASVHATGCVIGDINHSGVLVSDKALVTLIDSDSFQFRSRSQVYRCLVGVPEYTPPELQGVSLDRTDRMPNHDNFGLAVLLFQLLFLGRHPFAGRYRGKGDMDIRKAIGEGRFAYSGRRAETLMEPPPYVPMLDDYGTELGRAFETAFRLPTQSSNGRPLASEWVKLLTSVQSNLKTCASDTAHSYSASLSTCPWCSIERSMGRSLFVAQYSPSAPFMDIGKLLNAIRGVPAPPSPPEPEKLVEPLLSLTVSNDGHQARSARTITVLAGVAAMAIGLYLMTAVHGFWGVALMAGAGFMTLRSLDLEPMFAAEHASAKSVWDTQRKEWIARAGSATFEVSKTHYLRLAATHAELPVQEQAKLKALEQKKRQLQMQKHMESHLIERAKIPRIGAGRKATLASFGIEDAWDVMQRPITNVPGFGPSLAAELMTWARSVERKFVFNNSVPTDPQAIQQIKSEIGRKRAELEKELGRGPDELRRLADEARALVTSPPQELVEAYRRLKQIQLDMGTA</sequence>
<dbReference type="GO" id="GO:0005524">
    <property type="term" value="F:ATP binding"/>
    <property type="evidence" value="ECO:0007669"/>
    <property type="project" value="InterPro"/>
</dbReference>
<gene>
    <name evidence="3" type="ORF">EMEDMD4_910012</name>
</gene>
<dbReference type="GO" id="GO:0004672">
    <property type="term" value="F:protein kinase activity"/>
    <property type="evidence" value="ECO:0007669"/>
    <property type="project" value="InterPro"/>
</dbReference>
<evidence type="ECO:0000313" key="3">
    <source>
        <dbReference type="EMBL" id="VTZ65795.1"/>
    </source>
</evidence>
<dbReference type="AlphaFoldDB" id="A0A508X9M9"/>
<dbReference type="InterPro" id="IPR000719">
    <property type="entry name" value="Prot_kinase_dom"/>
</dbReference>
<keyword evidence="3" id="KW-0418">Kinase</keyword>
<evidence type="ECO:0000256" key="1">
    <source>
        <dbReference type="SAM" id="Phobius"/>
    </source>
</evidence>
<reference evidence="3" key="1">
    <citation type="submission" date="2019-06" db="EMBL/GenBank/DDBJ databases">
        <authorList>
            <person name="Le Quere A."/>
            <person name="Colella S."/>
        </authorList>
    </citation>
    <scope>NUCLEOTIDE SEQUENCE</scope>
    <source>
        <strain evidence="3">EmedicaeMD41</strain>
    </source>
</reference>
<feature type="transmembrane region" description="Helical" evidence="1">
    <location>
        <begin position="389"/>
        <end position="406"/>
    </location>
</feature>
<keyword evidence="3" id="KW-0808">Transferase</keyword>
<dbReference type="RefSeq" id="WP_180162319.1">
    <property type="nucleotide sequence ID" value="NZ_CABFNB010000163.1"/>
</dbReference>
<dbReference type="SUPFAM" id="SSF56112">
    <property type="entry name" value="Protein kinase-like (PK-like)"/>
    <property type="match status" value="1"/>
</dbReference>
<feature type="domain" description="Protein kinase" evidence="2">
    <location>
        <begin position="12"/>
        <end position="301"/>
    </location>
</feature>
<dbReference type="SMART" id="SM00220">
    <property type="entry name" value="S_TKc"/>
    <property type="match status" value="1"/>
</dbReference>
<keyword evidence="1" id="KW-0812">Transmembrane</keyword>
<keyword evidence="1" id="KW-0472">Membrane</keyword>
<organism evidence="3">
    <name type="scientific">Sinorhizobium medicae</name>
    <dbReference type="NCBI Taxonomy" id="110321"/>
    <lineage>
        <taxon>Bacteria</taxon>
        <taxon>Pseudomonadati</taxon>
        <taxon>Pseudomonadota</taxon>
        <taxon>Alphaproteobacteria</taxon>
        <taxon>Hyphomicrobiales</taxon>
        <taxon>Rhizobiaceae</taxon>
        <taxon>Sinorhizobium/Ensifer group</taxon>
        <taxon>Sinorhizobium</taxon>
    </lineage>
</organism>
<dbReference type="InterPro" id="IPR011009">
    <property type="entry name" value="Kinase-like_dom_sf"/>
</dbReference>
<dbReference type="PROSITE" id="PS50011">
    <property type="entry name" value="PROTEIN_KINASE_DOM"/>
    <property type="match status" value="1"/>
</dbReference>
<protein>
    <submittedName>
        <fullName evidence="3">Protein kinase domain-containing protein</fullName>
    </submittedName>
</protein>
<dbReference type="EMBL" id="CABFNB010000163">
    <property type="protein sequence ID" value="VTZ65795.1"/>
    <property type="molecule type" value="Genomic_DNA"/>
</dbReference>
<accession>A0A508X9M9</accession>
<name>A0A508X9M9_9HYPH</name>
<keyword evidence="1" id="KW-1133">Transmembrane helix</keyword>
<dbReference type="Gene3D" id="1.10.510.10">
    <property type="entry name" value="Transferase(Phosphotransferase) domain 1"/>
    <property type="match status" value="1"/>
</dbReference>
<evidence type="ECO:0000259" key="2">
    <source>
        <dbReference type="PROSITE" id="PS50011"/>
    </source>
</evidence>